<reference evidence="5" key="1">
    <citation type="journal article" date="2020" name="Fungal Divers.">
        <title>Resolving the Mortierellaceae phylogeny through synthesis of multi-gene phylogenetics and phylogenomics.</title>
        <authorList>
            <person name="Vandepol N."/>
            <person name="Liber J."/>
            <person name="Desiro A."/>
            <person name="Na H."/>
            <person name="Kennedy M."/>
            <person name="Barry K."/>
            <person name="Grigoriev I.V."/>
            <person name="Miller A.N."/>
            <person name="O'Donnell K."/>
            <person name="Stajich J.E."/>
            <person name="Bonito G."/>
        </authorList>
    </citation>
    <scope>NUCLEOTIDE SEQUENCE</scope>
    <source>
        <strain evidence="5">BC1065</strain>
    </source>
</reference>
<feature type="compositionally biased region" description="Low complexity" evidence="4">
    <location>
        <begin position="604"/>
        <end position="620"/>
    </location>
</feature>
<proteinExistence type="predicted"/>
<organism evidence="5 6">
    <name type="scientific">Actinomortierella ambigua</name>
    <dbReference type="NCBI Taxonomy" id="1343610"/>
    <lineage>
        <taxon>Eukaryota</taxon>
        <taxon>Fungi</taxon>
        <taxon>Fungi incertae sedis</taxon>
        <taxon>Mucoromycota</taxon>
        <taxon>Mortierellomycotina</taxon>
        <taxon>Mortierellomycetes</taxon>
        <taxon>Mortierellales</taxon>
        <taxon>Mortierellaceae</taxon>
        <taxon>Actinomortierella</taxon>
    </lineage>
</organism>
<feature type="region of interest" description="Disordered" evidence="4">
    <location>
        <begin position="54"/>
        <end position="85"/>
    </location>
</feature>
<dbReference type="GO" id="GO:0031267">
    <property type="term" value="F:small GTPase binding"/>
    <property type="evidence" value="ECO:0007669"/>
    <property type="project" value="TreeGrafter"/>
</dbReference>
<comment type="caution">
    <text evidence="5">The sequence shown here is derived from an EMBL/GenBank/DDBJ whole genome shotgun (WGS) entry which is preliminary data.</text>
</comment>
<keyword evidence="2" id="KW-0433">Leucine-rich repeat</keyword>
<dbReference type="InterPro" id="IPR027038">
    <property type="entry name" value="RanGap"/>
</dbReference>
<feature type="compositionally biased region" description="Low complexity" evidence="4">
    <location>
        <begin position="551"/>
        <end position="566"/>
    </location>
</feature>
<feature type="region of interest" description="Disordered" evidence="4">
    <location>
        <begin position="1"/>
        <end position="24"/>
    </location>
</feature>
<evidence type="ECO:0000313" key="5">
    <source>
        <dbReference type="EMBL" id="KAG0261060.1"/>
    </source>
</evidence>
<accession>A0A9P6U6C5</accession>
<feature type="compositionally biased region" description="Low complexity" evidence="4">
    <location>
        <begin position="54"/>
        <end position="67"/>
    </location>
</feature>
<keyword evidence="6" id="KW-1185">Reference proteome</keyword>
<dbReference type="InterPro" id="IPR001611">
    <property type="entry name" value="Leu-rich_rpt"/>
</dbReference>
<dbReference type="GO" id="GO:0006913">
    <property type="term" value="P:nucleocytoplasmic transport"/>
    <property type="evidence" value="ECO:0007669"/>
    <property type="project" value="TreeGrafter"/>
</dbReference>
<feature type="region of interest" description="Disordered" evidence="4">
    <location>
        <begin position="593"/>
        <end position="729"/>
    </location>
</feature>
<evidence type="ECO:0000256" key="4">
    <source>
        <dbReference type="SAM" id="MobiDB-lite"/>
    </source>
</evidence>
<gene>
    <name evidence="5" type="ORF">DFQ27_003161</name>
</gene>
<evidence type="ECO:0000256" key="2">
    <source>
        <dbReference type="ARBA" id="ARBA00022614"/>
    </source>
</evidence>
<sequence length="820" mass="89205">MIKLTRNKSVPVSSTDVNGTKSLPMRKTSTNVFSSFPSLTLTRTVSDNRSIFSSSATTSATTSPKTSIKFKTHSRSSSKTRSRSGSTVAQDQVIFNKIVSAIQRSSFVSLSDMDLEVLVQALQGRNSRVLEALNISAASISASDAKVLARLIRSSEAANIKSLKMTSSTISQQASKLMFEAWKFNRTITTLRLSRSGVDDKTVKYLSRMLGKNETLATLDLSNNSITAVGMELLAEALLVNRSITRLSLQSNNIRKAGAPHMARVLTRNRVLRHLNLGSNALGPDGSVLIAEAVRFNRTLISLALDMNELGMRGAQALGTALGSNRHLTHLFIPHNNIGDEGVAYLCEALKKNRTLIVLDLELNNVGQNKSAVGLLRLGEVLKVNTSLRELNLAYNLVSGEAVQEMAGGLMENSSLESIILTNCGLAEDSAKALAKVLMSPMTGLQNLTLSSNLEIGVDGYWALATAMVRNRSLKGIQLDYNSDDRQQLYESIQNSLTRNHIWQQAIYSAACRILSLSRIVLLGRPGMSREQYFGIDPNQMALNGGSLQRSTSMSSKHGGSSSWGGKILRRMVGRTNSSNSLASMLSLARRDAHGPMHDGVPMSSSSPSSSSAAAAAVAADCPPHFPLSHHHLHHHHHPHHHHHVGGSHTRKPSVSSVATLALGNGNGSVRSAHGVIPSGSSAQQQQQQQQTHFTSMTPPPPLSSPASDSLSPQSASSTQQQQQQQQQVPISYQLPPEYHYHRILPNLGDMPCEIFENICAFLDPGRCMTIAQVRATVHEAYDRSTLRPSMSKDRMLERIFKSRYISPMGTRYNSRPDEM</sequence>
<keyword evidence="3" id="KW-0677">Repeat</keyword>
<dbReference type="GO" id="GO:0005096">
    <property type="term" value="F:GTPase activator activity"/>
    <property type="evidence" value="ECO:0007669"/>
    <property type="project" value="UniProtKB-KW"/>
</dbReference>
<feature type="compositionally biased region" description="Polar residues" evidence="4">
    <location>
        <begin position="7"/>
        <end position="24"/>
    </location>
</feature>
<dbReference type="PANTHER" id="PTHR24113">
    <property type="entry name" value="RAN GTPASE-ACTIVATING PROTEIN 1"/>
    <property type="match status" value="1"/>
</dbReference>
<dbReference type="AlphaFoldDB" id="A0A9P6U6C5"/>
<dbReference type="GO" id="GO:0005634">
    <property type="term" value="C:nucleus"/>
    <property type="evidence" value="ECO:0007669"/>
    <property type="project" value="TreeGrafter"/>
</dbReference>
<dbReference type="Pfam" id="PF13516">
    <property type="entry name" value="LRR_6"/>
    <property type="match status" value="5"/>
</dbReference>
<evidence type="ECO:0008006" key="7">
    <source>
        <dbReference type="Google" id="ProtNLM"/>
    </source>
</evidence>
<dbReference type="GO" id="GO:0005829">
    <property type="term" value="C:cytosol"/>
    <property type="evidence" value="ECO:0007669"/>
    <property type="project" value="TreeGrafter"/>
</dbReference>
<dbReference type="GO" id="GO:0048471">
    <property type="term" value="C:perinuclear region of cytoplasm"/>
    <property type="evidence" value="ECO:0007669"/>
    <property type="project" value="TreeGrafter"/>
</dbReference>
<feature type="compositionally biased region" description="Low complexity" evidence="4">
    <location>
        <begin position="705"/>
        <end position="729"/>
    </location>
</feature>
<dbReference type="Gene3D" id="3.80.10.10">
    <property type="entry name" value="Ribonuclease Inhibitor"/>
    <property type="match status" value="4"/>
</dbReference>
<name>A0A9P6U6C5_9FUNG</name>
<keyword evidence="1" id="KW-0343">GTPase activation</keyword>
<evidence type="ECO:0000256" key="1">
    <source>
        <dbReference type="ARBA" id="ARBA00022468"/>
    </source>
</evidence>
<dbReference type="Proteomes" id="UP000807716">
    <property type="component" value="Unassembled WGS sequence"/>
</dbReference>
<dbReference type="SMART" id="SM00368">
    <property type="entry name" value="LRR_RI"/>
    <property type="match status" value="10"/>
</dbReference>
<feature type="region of interest" description="Disordered" evidence="4">
    <location>
        <begin position="545"/>
        <end position="566"/>
    </location>
</feature>
<dbReference type="OrthoDB" id="333024at2759"/>
<dbReference type="PANTHER" id="PTHR24113:SF12">
    <property type="entry name" value="RAN GTPASE-ACTIVATING PROTEIN 1"/>
    <property type="match status" value="1"/>
</dbReference>
<dbReference type="InterPro" id="IPR032675">
    <property type="entry name" value="LRR_dom_sf"/>
</dbReference>
<dbReference type="SUPFAM" id="SSF52047">
    <property type="entry name" value="RNI-like"/>
    <property type="match status" value="1"/>
</dbReference>
<dbReference type="EMBL" id="JAAAJB010000228">
    <property type="protein sequence ID" value="KAG0261060.1"/>
    <property type="molecule type" value="Genomic_DNA"/>
</dbReference>
<feature type="compositionally biased region" description="Basic residues" evidence="4">
    <location>
        <begin position="628"/>
        <end position="652"/>
    </location>
</feature>
<protein>
    <recommendedName>
        <fullName evidence="7">RNI-like protein</fullName>
    </recommendedName>
</protein>
<evidence type="ECO:0000313" key="6">
    <source>
        <dbReference type="Proteomes" id="UP000807716"/>
    </source>
</evidence>
<evidence type="ECO:0000256" key="3">
    <source>
        <dbReference type="ARBA" id="ARBA00022737"/>
    </source>
</evidence>
<feature type="compositionally biased region" description="Basic residues" evidence="4">
    <location>
        <begin position="68"/>
        <end position="82"/>
    </location>
</feature>